<keyword evidence="5 8" id="KW-0645">Protease</keyword>
<dbReference type="PRINTS" id="PR00481">
    <property type="entry name" value="LAMNOPPTDASE"/>
</dbReference>
<dbReference type="OrthoDB" id="9809354at2"/>
<dbReference type="Proteomes" id="UP000460157">
    <property type="component" value="Unassembled WGS sequence"/>
</dbReference>
<evidence type="ECO:0000256" key="3">
    <source>
        <dbReference type="ARBA" id="ARBA00009528"/>
    </source>
</evidence>
<dbReference type="PANTHER" id="PTHR11963">
    <property type="entry name" value="LEUCINE AMINOPEPTIDASE-RELATED"/>
    <property type="match status" value="1"/>
</dbReference>
<dbReference type="GO" id="GO:0005737">
    <property type="term" value="C:cytoplasm"/>
    <property type="evidence" value="ECO:0007669"/>
    <property type="project" value="UniProtKB-SubCell"/>
</dbReference>
<dbReference type="PROSITE" id="PS00631">
    <property type="entry name" value="CYTOSOL_AP"/>
    <property type="match status" value="1"/>
</dbReference>
<feature type="domain" description="Cytosol aminopeptidase" evidence="9">
    <location>
        <begin position="402"/>
        <end position="409"/>
    </location>
</feature>
<comment type="catalytic activity">
    <reaction evidence="1 8">
        <text>Release of an N-terminal amino acid, Xaa-|-Yaa-, in which Xaa is preferably Leu, but may be other amino acids including Pro although not Arg or Lys, and Yaa may be Pro. Amino acid amides and methyl esters are also readily hydrolyzed, but rates on arylamides are exceedingly low.</text>
        <dbReference type="EC" id="3.4.11.1"/>
    </reaction>
</comment>
<accession>A0A7K1UM51</accession>
<evidence type="ECO:0000259" key="9">
    <source>
        <dbReference type="PROSITE" id="PS00631"/>
    </source>
</evidence>
<comment type="subcellular location">
    <subcellularLocation>
        <location evidence="8">Cytoplasm</location>
    </subcellularLocation>
</comment>
<comment type="caution">
    <text evidence="10">The sequence shown here is derived from an EMBL/GenBank/DDBJ whole genome shotgun (WGS) entry which is preliminary data.</text>
</comment>
<dbReference type="HAMAP" id="MF_00181">
    <property type="entry name" value="Cytosol_peptidase_M17"/>
    <property type="match status" value="1"/>
</dbReference>
<feature type="binding site" evidence="8">
    <location>
        <position position="322"/>
    </location>
    <ligand>
        <name>Mn(2+)</name>
        <dbReference type="ChEBI" id="CHEBI:29035"/>
        <label>2</label>
    </ligand>
</feature>
<name>A0A7K1UM51_9MICC</name>
<dbReference type="EC" id="3.4.11.1" evidence="8"/>
<dbReference type="EC" id="3.4.11.10" evidence="8"/>
<reference evidence="10 11" key="1">
    <citation type="submission" date="2019-12" db="EMBL/GenBank/DDBJ databases">
        <title>Nesterenkonia muleiensis sp. nov., a novel actinobacterium isolated from sap of Populus euphratica.</title>
        <authorList>
            <person name="Wang R."/>
        </authorList>
    </citation>
    <scope>NUCLEOTIDE SEQUENCE [LARGE SCALE GENOMIC DNA]</scope>
    <source>
        <strain evidence="10 11">F10</strain>
    </source>
</reference>
<keyword evidence="11" id="KW-1185">Reference proteome</keyword>
<dbReference type="GO" id="GO:0070006">
    <property type="term" value="F:metalloaminopeptidase activity"/>
    <property type="evidence" value="ECO:0007669"/>
    <property type="project" value="InterPro"/>
</dbReference>
<dbReference type="EMBL" id="WRPM01000101">
    <property type="protein sequence ID" value="MVT27514.1"/>
    <property type="molecule type" value="Genomic_DNA"/>
</dbReference>
<dbReference type="Pfam" id="PF00883">
    <property type="entry name" value="Peptidase_M17"/>
    <property type="match status" value="1"/>
</dbReference>
<evidence type="ECO:0000256" key="1">
    <source>
        <dbReference type="ARBA" id="ARBA00000135"/>
    </source>
</evidence>
<keyword evidence="6 8" id="KW-0378">Hydrolase</keyword>
<proteinExistence type="inferred from homology"/>
<dbReference type="SUPFAM" id="SSF52949">
    <property type="entry name" value="Macro domain-like"/>
    <property type="match status" value="1"/>
</dbReference>
<feature type="binding site" evidence="8">
    <location>
        <position position="406"/>
    </location>
    <ligand>
        <name>Mn(2+)</name>
        <dbReference type="ChEBI" id="CHEBI:29035"/>
        <label>2</label>
    </ligand>
</feature>
<organism evidence="10 11">
    <name type="scientific">Nesterenkonia alkaliphila</name>
    <dbReference type="NCBI Taxonomy" id="1463631"/>
    <lineage>
        <taxon>Bacteria</taxon>
        <taxon>Bacillati</taxon>
        <taxon>Actinomycetota</taxon>
        <taxon>Actinomycetes</taxon>
        <taxon>Micrococcales</taxon>
        <taxon>Micrococcaceae</taxon>
        <taxon>Nesterenkonia</taxon>
    </lineage>
</organism>
<feature type="active site" evidence="8">
    <location>
        <position position="408"/>
    </location>
</feature>
<dbReference type="GO" id="GO:0006508">
    <property type="term" value="P:proteolysis"/>
    <property type="evidence" value="ECO:0007669"/>
    <property type="project" value="UniProtKB-KW"/>
</dbReference>
<gene>
    <name evidence="8" type="primary">pepA</name>
    <name evidence="10" type="ORF">GNZ21_14335</name>
</gene>
<dbReference type="Pfam" id="PF02789">
    <property type="entry name" value="Peptidase_M17_N"/>
    <property type="match status" value="1"/>
</dbReference>
<dbReference type="InterPro" id="IPR008283">
    <property type="entry name" value="Peptidase_M17_N"/>
</dbReference>
<evidence type="ECO:0000256" key="7">
    <source>
        <dbReference type="ARBA" id="ARBA00049972"/>
    </source>
</evidence>
<comment type="catalytic activity">
    <reaction evidence="2 8">
        <text>Release of an N-terminal amino acid, preferentially leucine, but not glutamic or aspartic acids.</text>
        <dbReference type="EC" id="3.4.11.10"/>
    </reaction>
</comment>
<dbReference type="InterPro" id="IPR011356">
    <property type="entry name" value="Leucine_aapep/pepB"/>
</dbReference>
<dbReference type="SUPFAM" id="SSF53187">
    <property type="entry name" value="Zn-dependent exopeptidases"/>
    <property type="match status" value="1"/>
</dbReference>
<comment type="cofactor">
    <cofactor evidence="8">
        <name>Mn(2+)</name>
        <dbReference type="ChEBI" id="CHEBI:29035"/>
    </cofactor>
    <text evidence="8">Binds 2 manganese ions per subunit.</text>
</comment>
<dbReference type="Gene3D" id="3.40.630.10">
    <property type="entry name" value="Zn peptidases"/>
    <property type="match status" value="1"/>
</dbReference>
<feature type="active site" evidence="8">
    <location>
        <position position="334"/>
    </location>
</feature>
<keyword evidence="8" id="KW-0479">Metal-binding</keyword>
<dbReference type="InterPro" id="IPR043472">
    <property type="entry name" value="Macro_dom-like"/>
</dbReference>
<keyword evidence="4 8" id="KW-0031">Aminopeptidase</keyword>
<feature type="binding site" evidence="8">
    <location>
        <position position="404"/>
    </location>
    <ligand>
        <name>Mn(2+)</name>
        <dbReference type="ChEBI" id="CHEBI:29035"/>
        <label>1</label>
    </ligand>
</feature>
<evidence type="ECO:0000256" key="4">
    <source>
        <dbReference type="ARBA" id="ARBA00022438"/>
    </source>
</evidence>
<dbReference type="PANTHER" id="PTHR11963:SF23">
    <property type="entry name" value="CYTOSOL AMINOPEPTIDASE"/>
    <property type="match status" value="1"/>
</dbReference>
<evidence type="ECO:0000313" key="11">
    <source>
        <dbReference type="Proteomes" id="UP000460157"/>
    </source>
</evidence>
<evidence type="ECO:0000313" key="10">
    <source>
        <dbReference type="EMBL" id="MVT27514.1"/>
    </source>
</evidence>
<sequence length="569" mass="58446">MDVQQIELFGIGHRLRLLPCGVVCSVLSGNSGPAQHIPDNGDGPGSFVDSIGVVISDFAPTVTTVSSAVEKVDADALVIGVAKGPDGPVLLPNPLAEKAAKGVSDSLKALGASGAADQLLRLPGVDGFKSETLVLIGVGPMTGEPDGGLSTEALRRAAGSAVRQLSSAGSVALALPAATVEQVAAVAEGAALGAYSFPHFKGSESARSKTPVAEIAVLTELKDKHTKPAVARASVVAAAVRATRDLVNTPPSHLYPESFAEAVKGHAQGSKLKIKVWDHKELDKGGFGGLLGVGGGSSRKPRLVRVEHSPAKPVAHIALVGKGITFDSGGLSLKPANAMTTMKLDMAGAATVAAVVKAAADLDLPVRVTGWLCLAENMPSSTAQRPEDVITIYGGKTVEVLNTDAEGRLVLADGIVAAGEENPDAIIDIATLTGAQMIALGNRTAGVMGNEDLREDLVEASQDAGESHWAMPIPEEAISGFESAVADLTNTGAREGGMLNAAAFLREFVPEKPDAPKDALDPEQKRIPWAHIDIAGPSFNEKGPYGYMPKGGTGVSVRTLITYLEGLAR</sequence>
<feature type="binding site" evidence="8">
    <location>
        <position position="406"/>
    </location>
    <ligand>
        <name>Mn(2+)</name>
        <dbReference type="ChEBI" id="CHEBI:29035"/>
        <label>1</label>
    </ligand>
</feature>
<evidence type="ECO:0000256" key="2">
    <source>
        <dbReference type="ARBA" id="ARBA00000967"/>
    </source>
</evidence>
<keyword evidence="8" id="KW-0963">Cytoplasm</keyword>
<comment type="function">
    <text evidence="7 8">Presumably involved in the processing and regular turnover of intracellular proteins. Catalyzes the removal of unsubstituted N-terminal amino acids from various peptides.</text>
</comment>
<feature type="binding site" evidence="8">
    <location>
        <position position="327"/>
    </location>
    <ligand>
        <name>Mn(2+)</name>
        <dbReference type="ChEBI" id="CHEBI:29035"/>
        <label>1</label>
    </ligand>
</feature>
<dbReference type="Gene3D" id="3.40.220.10">
    <property type="entry name" value="Leucine Aminopeptidase, subunit E, domain 1"/>
    <property type="match status" value="1"/>
</dbReference>
<comment type="similarity">
    <text evidence="3 8">Belongs to the peptidase M17 family.</text>
</comment>
<dbReference type="AlphaFoldDB" id="A0A7K1UM51"/>
<evidence type="ECO:0000256" key="6">
    <source>
        <dbReference type="ARBA" id="ARBA00022801"/>
    </source>
</evidence>
<dbReference type="NCBIfam" id="NF002073">
    <property type="entry name" value="PRK00913.1-2"/>
    <property type="match status" value="1"/>
</dbReference>
<feature type="binding site" evidence="8">
    <location>
        <position position="327"/>
    </location>
    <ligand>
        <name>Mn(2+)</name>
        <dbReference type="ChEBI" id="CHEBI:29035"/>
        <label>2</label>
    </ligand>
</feature>
<feature type="binding site" evidence="8">
    <location>
        <position position="345"/>
    </location>
    <ligand>
        <name>Mn(2+)</name>
        <dbReference type="ChEBI" id="CHEBI:29035"/>
        <label>2</label>
    </ligand>
</feature>
<dbReference type="InterPro" id="IPR000819">
    <property type="entry name" value="Peptidase_M17_C"/>
</dbReference>
<dbReference type="GO" id="GO:0030145">
    <property type="term" value="F:manganese ion binding"/>
    <property type="evidence" value="ECO:0007669"/>
    <property type="project" value="UniProtKB-UniRule"/>
</dbReference>
<evidence type="ECO:0000256" key="8">
    <source>
        <dbReference type="HAMAP-Rule" id="MF_00181"/>
    </source>
</evidence>
<keyword evidence="8" id="KW-0464">Manganese</keyword>
<evidence type="ECO:0000256" key="5">
    <source>
        <dbReference type="ARBA" id="ARBA00022670"/>
    </source>
</evidence>
<dbReference type="InterPro" id="IPR023042">
    <property type="entry name" value="Peptidase_M17_leu_NH2_pept"/>
</dbReference>
<dbReference type="CDD" id="cd00433">
    <property type="entry name" value="Peptidase_M17"/>
    <property type="match status" value="1"/>
</dbReference>
<protein>
    <recommendedName>
        <fullName evidence="8">Probable cytosol aminopeptidase</fullName>
        <ecNumber evidence="8">3.4.11.1</ecNumber>
    </recommendedName>
    <alternativeName>
        <fullName evidence="8">Leucine aminopeptidase</fullName>
        <shortName evidence="8">LAP</shortName>
        <ecNumber evidence="8">3.4.11.10</ecNumber>
    </alternativeName>
    <alternativeName>
        <fullName evidence="8">Leucyl aminopeptidase</fullName>
    </alternativeName>
</protein>